<accession>A0A0B4X2N2</accession>
<evidence type="ECO:0000313" key="2">
    <source>
        <dbReference type="EMBL" id="AJD42374.1"/>
    </source>
</evidence>
<proteinExistence type="predicted"/>
<dbReference type="KEGG" id="rga:RGR602_CH03057"/>
<evidence type="ECO:0000259" key="1">
    <source>
        <dbReference type="Pfam" id="PF04230"/>
    </source>
</evidence>
<protein>
    <recommendedName>
        <fullName evidence="1">Polysaccharide pyruvyl transferase domain-containing protein</fullName>
    </recommendedName>
</protein>
<dbReference type="AlphaFoldDB" id="A0A0B4X2N2"/>
<feature type="domain" description="Polysaccharide pyruvyl transferase" evidence="1">
    <location>
        <begin position="12"/>
        <end position="214"/>
    </location>
</feature>
<sequence>MNILALNWLSNNIGDDVQTVAVMQHLPRVDAYIDRDHLNTYDGPQAILVTNGWFLEELDNWPPSEAIKPIFFGFHVQKRAKPTIARHAAYLKKHEPIGCRDSGTVAFIRSLGVEAYLSLCSTLTFDAPSDRKPDSIYLVEADLGDLTPNFRKSHGLKLKTVSHRVAETPTEVRLRFAREIIETYGRKAALIVTKRIHCAMPCVAMGIPTVFIGPKTNRTAIVEEIGLKRHSKWHPISHPFASRVAEIPPALDIDGIKTQIRQDLRNRIAAALA</sequence>
<name>A0A0B4X2N2_9HYPH</name>
<evidence type="ECO:0000313" key="3">
    <source>
        <dbReference type="Proteomes" id="UP000031368"/>
    </source>
</evidence>
<dbReference type="Proteomes" id="UP000031368">
    <property type="component" value="Chromosome"/>
</dbReference>
<organism evidence="2 3">
    <name type="scientific">Rhizobium gallicum bv. gallicum R602sp</name>
    <dbReference type="NCBI Taxonomy" id="1041138"/>
    <lineage>
        <taxon>Bacteria</taxon>
        <taxon>Pseudomonadati</taxon>
        <taxon>Pseudomonadota</taxon>
        <taxon>Alphaproteobacteria</taxon>
        <taxon>Hyphomicrobiales</taxon>
        <taxon>Rhizobiaceae</taxon>
        <taxon>Rhizobium/Agrobacterium group</taxon>
        <taxon>Rhizobium</taxon>
    </lineage>
</organism>
<keyword evidence="3" id="KW-1185">Reference proteome</keyword>
<dbReference type="InterPro" id="IPR007345">
    <property type="entry name" value="Polysacch_pyruvyl_Trfase"/>
</dbReference>
<dbReference type="RefSeq" id="WP_052451582.1">
    <property type="nucleotide sequence ID" value="NZ_CP006877.1"/>
</dbReference>
<gene>
    <name evidence="2" type="ORF">RGR602_CH03057</name>
</gene>
<dbReference type="Pfam" id="PF04230">
    <property type="entry name" value="PS_pyruv_trans"/>
    <property type="match status" value="1"/>
</dbReference>
<dbReference type="EMBL" id="CP006877">
    <property type="protein sequence ID" value="AJD42374.1"/>
    <property type="molecule type" value="Genomic_DNA"/>
</dbReference>
<reference evidence="2 3" key="1">
    <citation type="submission" date="2013-11" db="EMBL/GenBank/DDBJ databases">
        <title>Complete genome sequence of Rhizobium gallicum bv. gallicum R602.</title>
        <authorList>
            <person name="Bustos P."/>
            <person name="Santamaria R.I."/>
            <person name="Lozano L."/>
            <person name="Acosta J.L."/>
            <person name="Ormeno-Orrillo E."/>
            <person name="Rogel M.A."/>
            <person name="Romero D."/>
            <person name="Cevallos M.A."/>
            <person name="Martinez-Romero E."/>
            <person name="Gonzalez V."/>
        </authorList>
    </citation>
    <scope>NUCLEOTIDE SEQUENCE [LARGE SCALE GENOMIC DNA]</scope>
    <source>
        <strain evidence="2 3">R602</strain>
    </source>
</reference>
<dbReference type="HOGENOM" id="CLU_055994_0_0_5"/>